<feature type="transmembrane region" description="Helical" evidence="7">
    <location>
        <begin position="236"/>
        <end position="258"/>
    </location>
</feature>
<feature type="transmembrane region" description="Helical" evidence="7">
    <location>
        <begin position="33"/>
        <end position="60"/>
    </location>
</feature>
<dbReference type="PROSITE" id="PS50928">
    <property type="entry name" value="ABC_TM1"/>
    <property type="match status" value="1"/>
</dbReference>
<keyword evidence="2 7" id="KW-0813">Transport</keyword>
<evidence type="ECO:0000256" key="2">
    <source>
        <dbReference type="ARBA" id="ARBA00022448"/>
    </source>
</evidence>
<dbReference type="PANTHER" id="PTHR30193:SF37">
    <property type="entry name" value="INNER MEMBRANE ABC TRANSPORTER PERMEASE PROTEIN YCJO"/>
    <property type="match status" value="1"/>
</dbReference>
<dbReference type="EMBL" id="BEHY01000005">
    <property type="protein sequence ID" value="GBD08197.1"/>
    <property type="molecule type" value="Genomic_DNA"/>
</dbReference>
<dbReference type="PANTHER" id="PTHR30193">
    <property type="entry name" value="ABC TRANSPORTER PERMEASE PROTEIN"/>
    <property type="match status" value="1"/>
</dbReference>
<dbReference type="AlphaFoldDB" id="A0A2H5Y441"/>
<feature type="transmembrane region" description="Helical" evidence="7">
    <location>
        <begin position="290"/>
        <end position="312"/>
    </location>
</feature>
<organism evidence="9 10">
    <name type="scientific">Candidatus Thermoflexus japonica</name>
    <dbReference type="NCBI Taxonomy" id="2035417"/>
    <lineage>
        <taxon>Bacteria</taxon>
        <taxon>Bacillati</taxon>
        <taxon>Chloroflexota</taxon>
        <taxon>Thermoflexia</taxon>
        <taxon>Thermoflexales</taxon>
        <taxon>Thermoflexaceae</taxon>
        <taxon>Thermoflexus</taxon>
    </lineage>
</organism>
<dbReference type="GO" id="GO:0055085">
    <property type="term" value="P:transmembrane transport"/>
    <property type="evidence" value="ECO:0007669"/>
    <property type="project" value="InterPro"/>
</dbReference>
<evidence type="ECO:0000313" key="10">
    <source>
        <dbReference type="Proteomes" id="UP000236642"/>
    </source>
</evidence>
<name>A0A2H5Y441_9CHLR</name>
<evidence type="ECO:0000256" key="3">
    <source>
        <dbReference type="ARBA" id="ARBA00022475"/>
    </source>
</evidence>
<evidence type="ECO:0000259" key="8">
    <source>
        <dbReference type="PROSITE" id="PS50928"/>
    </source>
</evidence>
<dbReference type="SUPFAM" id="SSF161098">
    <property type="entry name" value="MetI-like"/>
    <property type="match status" value="1"/>
</dbReference>
<dbReference type="GO" id="GO:0005886">
    <property type="term" value="C:plasma membrane"/>
    <property type="evidence" value="ECO:0007669"/>
    <property type="project" value="UniProtKB-SubCell"/>
</dbReference>
<evidence type="ECO:0000256" key="4">
    <source>
        <dbReference type="ARBA" id="ARBA00022692"/>
    </source>
</evidence>
<evidence type="ECO:0000256" key="5">
    <source>
        <dbReference type="ARBA" id="ARBA00022989"/>
    </source>
</evidence>
<comment type="similarity">
    <text evidence="7">Belongs to the binding-protein-dependent transport system permease family.</text>
</comment>
<evidence type="ECO:0000256" key="1">
    <source>
        <dbReference type="ARBA" id="ARBA00004651"/>
    </source>
</evidence>
<dbReference type="Proteomes" id="UP000236642">
    <property type="component" value="Unassembled WGS sequence"/>
</dbReference>
<feature type="transmembrane region" description="Helical" evidence="7">
    <location>
        <begin position="181"/>
        <end position="204"/>
    </location>
</feature>
<gene>
    <name evidence="9" type="primary">sugA_1</name>
    <name evidence="9" type="ORF">HRbin22_00430</name>
</gene>
<accession>A0A2H5Y441</accession>
<reference evidence="10" key="1">
    <citation type="submission" date="2017-09" db="EMBL/GenBank/DDBJ databases">
        <title>Metaegenomics of thermophilic ammonia-oxidizing enrichment culture.</title>
        <authorList>
            <person name="Kato S."/>
            <person name="Suzuki K."/>
        </authorList>
    </citation>
    <scope>NUCLEOTIDE SEQUENCE [LARGE SCALE GENOMIC DNA]</scope>
</reference>
<feature type="transmembrane region" description="Helical" evidence="7">
    <location>
        <begin position="132"/>
        <end position="152"/>
    </location>
</feature>
<feature type="transmembrane region" description="Helical" evidence="7">
    <location>
        <begin position="98"/>
        <end position="120"/>
    </location>
</feature>
<evidence type="ECO:0000256" key="6">
    <source>
        <dbReference type="ARBA" id="ARBA00023136"/>
    </source>
</evidence>
<dbReference type="Gene3D" id="1.10.3720.10">
    <property type="entry name" value="MetI-like"/>
    <property type="match status" value="1"/>
</dbReference>
<dbReference type="InterPro" id="IPR035906">
    <property type="entry name" value="MetI-like_sf"/>
</dbReference>
<dbReference type="CDD" id="cd06261">
    <property type="entry name" value="TM_PBP2"/>
    <property type="match status" value="1"/>
</dbReference>
<dbReference type="InterPro" id="IPR000515">
    <property type="entry name" value="MetI-like"/>
</dbReference>
<keyword evidence="5 7" id="KW-1133">Transmembrane helix</keyword>
<feature type="domain" description="ABC transmembrane type-1" evidence="8">
    <location>
        <begin position="94"/>
        <end position="311"/>
    </location>
</feature>
<keyword evidence="4 7" id="KW-0812">Transmembrane</keyword>
<sequence length="329" mass="36459">MRQVERELEVAKRGRGFSLPLLRIRPGVSKQGVAALLFLSPAALIVLLFFVAPVLLTFWISMTNMSVATLGRTEIIGFSNYLRILRSPYTSRILQNTLLYVSATLTFNVGMGLILALLTTHIEERVGVLFRALWLLPRVTPSVVYALLWTWATAPAPFGTLNQVLGPLGLPSRNWLTTQPWGVIILANGFVGASLGMIIFTSAIKAIPPDYIMAAQVDGATTWQIIRRIILPLIRWPIMFVTAYQTLSLLASFEYILLLTEGGPGFYRTEVWALYAYHQALSNYFGNVQFGFGAALAAVLVAIGVVASVIYLRVFRFQEMMSEPKIEGV</sequence>
<comment type="subcellular location">
    <subcellularLocation>
        <location evidence="1 7">Cell membrane</location>
        <topology evidence="1 7">Multi-pass membrane protein</topology>
    </subcellularLocation>
</comment>
<proteinExistence type="inferred from homology"/>
<dbReference type="Pfam" id="PF00528">
    <property type="entry name" value="BPD_transp_1"/>
    <property type="match status" value="1"/>
</dbReference>
<evidence type="ECO:0000256" key="7">
    <source>
        <dbReference type="RuleBase" id="RU363032"/>
    </source>
</evidence>
<keyword evidence="3" id="KW-1003">Cell membrane</keyword>
<protein>
    <submittedName>
        <fullName evidence="9">Trehalose transport system permease protein SugA</fullName>
    </submittedName>
</protein>
<evidence type="ECO:0000313" key="9">
    <source>
        <dbReference type="EMBL" id="GBD08197.1"/>
    </source>
</evidence>
<comment type="caution">
    <text evidence="9">The sequence shown here is derived from an EMBL/GenBank/DDBJ whole genome shotgun (WGS) entry which is preliminary data.</text>
</comment>
<dbReference type="InterPro" id="IPR051393">
    <property type="entry name" value="ABC_transporter_permease"/>
</dbReference>
<keyword evidence="6 7" id="KW-0472">Membrane</keyword>